<dbReference type="InterPro" id="IPR001138">
    <property type="entry name" value="Zn2Cys6_DnaBD"/>
</dbReference>
<keyword evidence="4" id="KW-0804">Transcription</keyword>
<keyword evidence="9" id="KW-1185">Reference proteome</keyword>
<dbReference type="AlphaFoldDB" id="A0AAN6MK78"/>
<protein>
    <recommendedName>
        <fullName evidence="7">Zn(2)-C6 fungal-type domain-containing protein</fullName>
    </recommendedName>
</protein>
<feature type="domain" description="Zn(2)-C6 fungal-type" evidence="7">
    <location>
        <begin position="124"/>
        <end position="153"/>
    </location>
</feature>
<keyword evidence="2" id="KW-0805">Transcription regulation</keyword>
<evidence type="ECO:0000256" key="6">
    <source>
        <dbReference type="SAM" id="MobiDB-lite"/>
    </source>
</evidence>
<feature type="region of interest" description="Disordered" evidence="6">
    <location>
        <begin position="1"/>
        <end position="41"/>
    </location>
</feature>
<dbReference type="PROSITE" id="PS00463">
    <property type="entry name" value="ZN2_CY6_FUNGAL_1"/>
    <property type="match status" value="1"/>
</dbReference>
<feature type="compositionally biased region" description="Low complexity" evidence="6">
    <location>
        <begin position="17"/>
        <end position="41"/>
    </location>
</feature>
<keyword evidence="3" id="KW-0238">DNA-binding</keyword>
<evidence type="ECO:0000313" key="9">
    <source>
        <dbReference type="Proteomes" id="UP001303889"/>
    </source>
</evidence>
<dbReference type="PRINTS" id="PR00054">
    <property type="entry name" value="FUNGALZNCYS"/>
</dbReference>
<dbReference type="PANTHER" id="PTHR47663">
    <property type="entry name" value="XYLANOLYTIC TRANSCRIPTIONAL ACTIVATOR XLNR-RELATED"/>
    <property type="match status" value="1"/>
</dbReference>
<name>A0AAN6MK78_9PEZI</name>
<proteinExistence type="predicted"/>
<dbReference type="Gene3D" id="4.10.240.10">
    <property type="entry name" value="Zn(2)-C6 fungal-type DNA-binding domain"/>
    <property type="match status" value="1"/>
</dbReference>
<dbReference type="Pfam" id="PF00172">
    <property type="entry name" value="Zn_clus"/>
    <property type="match status" value="1"/>
</dbReference>
<dbReference type="CDD" id="cd00067">
    <property type="entry name" value="GAL4"/>
    <property type="match status" value="1"/>
</dbReference>
<dbReference type="PANTHER" id="PTHR47663:SF1">
    <property type="entry name" value="XYLANOLYTIC TRANSCRIPTIONAL ACTIVATOR XLNR-RELATED"/>
    <property type="match status" value="1"/>
</dbReference>
<sequence length="182" mass="18582">MSAYPPPPPSTNGGHGSTTPSTQHQQHQQGPDGTQTQTHPAYVADAAAAAAAAAAAVAAAHHGLQALQAAVAAPPPGQSLSPVTPQHPSLQVPDASSYLGGGVSVGAPPAGAAANPKATRLRRACDMCSQRKVKCDETQPCRPCRELGVDCTFNRSMKRRGPPNKHAEAAKAAKQARLEPNI</sequence>
<dbReference type="EMBL" id="MU855554">
    <property type="protein sequence ID" value="KAK3901799.1"/>
    <property type="molecule type" value="Genomic_DNA"/>
</dbReference>
<reference evidence="8" key="1">
    <citation type="journal article" date="2023" name="Mol. Phylogenet. Evol.">
        <title>Genome-scale phylogeny and comparative genomics of the fungal order Sordariales.</title>
        <authorList>
            <person name="Hensen N."/>
            <person name="Bonometti L."/>
            <person name="Westerberg I."/>
            <person name="Brannstrom I.O."/>
            <person name="Guillou S."/>
            <person name="Cros-Aarteil S."/>
            <person name="Calhoun S."/>
            <person name="Haridas S."/>
            <person name="Kuo A."/>
            <person name="Mondo S."/>
            <person name="Pangilinan J."/>
            <person name="Riley R."/>
            <person name="LaButti K."/>
            <person name="Andreopoulos B."/>
            <person name="Lipzen A."/>
            <person name="Chen C."/>
            <person name="Yan M."/>
            <person name="Daum C."/>
            <person name="Ng V."/>
            <person name="Clum A."/>
            <person name="Steindorff A."/>
            <person name="Ohm R.A."/>
            <person name="Martin F."/>
            <person name="Silar P."/>
            <person name="Natvig D.O."/>
            <person name="Lalanne C."/>
            <person name="Gautier V."/>
            <person name="Ament-Velasquez S.L."/>
            <person name="Kruys A."/>
            <person name="Hutchinson M.I."/>
            <person name="Powell A.J."/>
            <person name="Barry K."/>
            <person name="Miller A.N."/>
            <person name="Grigoriev I.V."/>
            <person name="Debuchy R."/>
            <person name="Gladieux P."/>
            <person name="Hiltunen Thoren M."/>
            <person name="Johannesson H."/>
        </authorList>
    </citation>
    <scope>NUCLEOTIDE SEQUENCE</scope>
    <source>
        <strain evidence="8">CBS 103.79</strain>
    </source>
</reference>
<evidence type="ECO:0000313" key="8">
    <source>
        <dbReference type="EMBL" id="KAK3901799.1"/>
    </source>
</evidence>
<dbReference type="GO" id="GO:0000981">
    <property type="term" value="F:DNA-binding transcription factor activity, RNA polymerase II-specific"/>
    <property type="evidence" value="ECO:0007669"/>
    <property type="project" value="InterPro"/>
</dbReference>
<feature type="compositionally biased region" description="Pro residues" evidence="6">
    <location>
        <begin position="1"/>
        <end position="10"/>
    </location>
</feature>
<dbReference type="InterPro" id="IPR051439">
    <property type="entry name" value="XlnR/Xlr1"/>
</dbReference>
<evidence type="ECO:0000259" key="7">
    <source>
        <dbReference type="PROSITE" id="PS50048"/>
    </source>
</evidence>
<gene>
    <name evidence="8" type="ORF">C8A05DRAFT_34495</name>
</gene>
<feature type="region of interest" description="Disordered" evidence="6">
    <location>
        <begin position="158"/>
        <end position="182"/>
    </location>
</feature>
<dbReference type="GO" id="GO:0005634">
    <property type="term" value="C:nucleus"/>
    <property type="evidence" value="ECO:0007669"/>
    <property type="project" value="InterPro"/>
</dbReference>
<organism evidence="8 9">
    <name type="scientific">Staphylotrichum tortipilum</name>
    <dbReference type="NCBI Taxonomy" id="2831512"/>
    <lineage>
        <taxon>Eukaryota</taxon>
        <taxon>Fungi</taxon>
        <taxon>Dikarya</taxon>
        <taxon>Ascomycota</taxon>
        <taxon>Pezizomycotina</taxon>
        <taxon>Sordariomycetes</taxon>
        <taxon>Sordariomycetidae</taxon>
        <taxon>Sordariales</taxon>
        <taxon>Chaetomiaceae</taxon>
        <taxon>Staphylotrichum</taxon>
    </lineage>
</organism>
<feature type="region of interest" description="Disordered" evidence="6">
    <location>
        <begin position="73"/>
        <end position="103"/>
    </location>
</feature>
<evidence type="ECO:0000256" key="1">
    <source>
        <dbReference type="ARBA" id="ARBA00022833"/>
    </source>
</evidence>
<reference evidence="8" key="2">
    <citation type="submission" date="2023-05" db="EMBL/GenBank/DDBJ databases">
        <authorList>
            <consortium name="Lawrence Berkeley National Laboratory"/>
            <person name="Steindorff A."/>
            <person name="Hensen N."/>
            <person name="Bonometti L."/>
            <person name="Westerberg I."/>
            <person name="Brannstrom I.O."/>
            <person name="Guillou S."/>
            <person name="Cros-Aarteil S."/>
            <person name="Calhoun S."/>
            <person name="Haridas S."/>
            <person name="Kuo A."/>
            <person name="Mondo S."/>
            <person name="Pangilinan J."/>
            <person name="Riley R."/>
            <person name="Labutti K."/>
            <person name="Andreopoulos B."/>
            <person name="Lipzen A."/>
            <person name="Chen C."/>
            <person name="Yanf M."/>
            <person name="Daum C."/>
            <person name="Ng V."/>
            <person name="Clum A."/>
            <person name="Ohm R."/>
            <person name="Martin F."/>
            <person name="Silar P."/>
            <person name="Natvig D."/>
            <person name="Lalanne C."/>
            <person name="Gautier V."/>
            <person name="Ament-Velasquez S.L."/>
            <person name="Kruys A."/>
            <person name="Hutchinson M.I."/>
            <person name="Powell A.J."/>
            <person name="Barry K."/>
            <person name="Miller A.N."/>
            <person name="Grigoriev I.V."/>
            <person name="Debuchy R."/>
            <person name="Gladieux P."/>
            <person name="Thoren M.H."/>
            <person name="Johannesson H."/>
        </authorList>
    </citation>
    <scope>NUCLEOTIDE SEQUENCE</scope>
    <source>
        <strain evidence="8">CBS 103.79</strain>
    </source>
</reference>
<evidence type="ECO:0000256" key="4">
    <source>
        <dbReference type="ARBA" id="ARBA00023163"/>
    </source>
</evidence>
<dbReference type="GO" id="GO:0003677">
    <property type="term" value="F:DNA binding"/>
    <property type="evidence" value="ECO:0007669"/>
    <property type="project" value="UniProtKB-KW"/>
</dbReference>
<evidence type="ECO:0000256" key="5">
    <source>
        <dbReference type="ARBA" id="ARBA00023242"/>
    </source>
</evidence>
<dbReference type="GO" id="GO:0008270">
    <property type="term" value="F:zinc ion binding"/>
    <property type="evidence" value="ECO:0007669"/>
    <property type="project" value="InterPro"/>
</dbReference>
<evidence type="ECO:0000256" key="2">
    <source>
        <dbReference type="ARBA" id="ARBA00023015"/>
    </source>
</evidence>
<dbReference type="Proteomes" id="UP001303889">
    <property type="component" value="Unassembled WGS sequence"/>
</dbReference>
<dbReference type="InterPro" id="IPR020448">
    <property type="entry name" value="Maltose_ferment_reg_DNA-bd"/>
</dbReference>
<comment type="caution">
    <text evidence="8">The sequence shown here is derived from an EMBL/GenBank/DDBJ whole genome shotgun (WGS) entry which is preliminary data.</text>
</comment>
<dbReference type="PROSITE" id="PS50048">
    <property type="entry name" value="ZN2_CY6_FUNGAL_2"/>
    <property type="match status" value="1"/>
</dbReference>
<dbReference type="SMART" id="SM00066">
    <property type="entry name" value="GAL4"/>
    <property type="match status" value="1"/>
</dbReference>
<feature type="compositionally biased region" description="Polar residues" evidence="6">
    <location>
        <begin position="78"/>
        <end position="89"/>
    </location>
</feature>
<dbReference type="InterPro" id="IPR036864">
    <property type="entry name" value="Zn2-C6_fun-type_DNA-bd_sf"/>
</dbReference>
<keyword evidence="1" id="KW-0862">Zinc</keyword>
<evidence type="ECO:0000256" key="3">
    <source>
        <dbReference type="ARBA" id="ARBA00023125"/>
    </source>
</evidence>
<dbReference type="SUPFAM" id="SSF57701">
    <property type="entry name" value="Zn2/Cys6 DNA-binding domain"/>
    <property type="match status" value="1"/>
</dbReference>
<keyword evidence="5" id="KW-0539">Nucleus</keyword>
<accession>A0AAN6MK78</accession>
<feature type="non-terminal residue" evidence="8">
    <location>
        <position position="182"/>
    </location>
</feature>